<feature type="binding site" evidence="7">
    <location>
        <position position="115"/>
    </location>
    <ligand>
        <name>Zn(2+)</name>
        <dbReference type="ChEBI" id="CHEBI:29105"/>
        <note>catalytic</note>
    </ligand>
</feature>
<evidence type="ECO:0000256" key="3">
    <source>
        <dbReference type="ARBA" id="ARBA00022723"/>
    </source>
</evidence>
<reference evidence="8 9" key="1">
    <citation type="submission" date="2018-03" db="EMBL/GenBank/DDBJ databases">
        <title>Genomic Encyclopedia of Archaeal and Bacterial Type Strains, Phase II (KMG-II): from individual species to whole genera.</title>
        <authorList>
            <person name="Goeker M."/>
        </authorList>
    </citation>
    <scope>NUCLEOTIDE SEQUENCE [LARGE SCALE GENOMIC DNA]</scope>
    <source>
        <strain evidence="8 9">DSM 25027</strain>
    </source>
</reference>
<dbReference type="PROSITE" id="PS01306">
    <property type="entry name" value="UPF0054"/>
    <property type="match status" value="1"/>
</dbReference>
<dbReference type="HAMAP" id="MF_00009">
    <property type="entry name" value="Endoribonucl_YbeY"/>
    <property type="match status" value="1"/>
</dbReference>
<feature type="binding site" evidence="7">
    <location>
        <position position="109"/>
    </location>
    <ligand>
        <name>Zn(2+)</name>
        <dbReference type="ChEBI" id="CHEBI:29105"/>
        <note>catalytic</note>
    </ligand>
</feature>
<dbReference type="GO" id="GO:0005737">
    <property type="term" value="C:cytoplasm"/>
    <property type="evidence" value="ECO:0007669"/>
    <property type="project" value="UniProtKB-SubCell"/>
</dbReference>
<feature type="binding site" evidence="7">
    <location>
        <position position="105"/>
    </location>
    <ligand>
        <name>Zn(2+)</name>
        <dbReference type="ChEBI" id="CHEBI:29105"/>
        <note>catalytic</note>
    </ligand>
</feature>
<keyword evidence="3 7" id="KW-0479">Metal-binding</keyword>
<keyword evidence="2 7" id="KW-0540">Nuclease</keyword>
<evidence type="ECO:0000256" key="4">
    <source>
        <dbReference type="ARBA" id="ARBA00022759"/>
    </source>
</evidence>
<dbReference type="RefSeq" id="WP_106143844.1">
    <property type="nucleotide sequence ID" value="NZ_PVYX01000001.1"/>
</dbReference>
<evidence type="ECO:0000256" key="7">
    <source>
        <dbReference type="HAMAP-Rule" id="MF_00009"/>
    </source>
</evidence>
<dbReference type="Gene3D" id="3.40.390.30">
    <property type="entry name" value="Metalloproteases ('zincins'), catalytic domain"/>
    <property type="match status" value="1"/>
</dbReference>
<evidence type="ECO:0000313" key="9">
    <source>
        <dbReference type="Proteomes" id="UP000237640"/>
    </source>
</evidence>
<keyword evidence="4 7" id="KW-0255">Endonuclease</keyword>
<dbReference type="EMBL" id="PVYX01000001">
    <property type="protein sequence ID" value="PRX56910.1"/>
    <property type="molecule type" value="Genomic_DNA"/>
</dbReference>
<dbReference type="SUPFAM" id="SSF55486">
    <property type="entry name" value="Metalloproteases ('zincins'), catalytic domain"/>
    <property type="match status" value="1"/>
</dbReference>
<evidence type="ECO:0000256" key="1">
    <source>
        <dbReference type="ARBA" id="ARBA00010875"/>
    </source>
</evidence>
<dbReference type="PANTHER" id="PTHR46986:SF1">
    <property type="entry name" value="ENDORIBONUCLEASE YBEY, CHLOROPLASTIC"/>
    <property type="match status" value="1"/>
</dbReference>
<organism evidence="8 9">
    <name type="scientific">Flagellimonas meridianipacifica</name>
    <dbReference type="NCBI Taxonomy" id="1080225"/>
    <lineage>
        <taxon>Bacteria</taxon>
        <taxon>Pseudomonadati</taxon>
        <taxon>Bacteroidota</taxon>
        <taxon>Flavobacteriia</taxon>
        <taxon>Flavobacteriales</taxon>
        <taxon>Flavobacteriaceae</taxon>
        <taxon>Flagellimonas</taxon>
    </lineage>
</organism>
<comment type="cofactor">
    <cofactor evidence="7">
        <name>Zn(2+)</name>
        <dbReference type="ChEBI" id="CHEBI:29105"/>
    </cofactor>
    <text evidence="7">Binds 1 zinc ion.</text>
</comment>
<dbReference type="InterPro" id="IPR020549">
    <property type="entry name" value="YbeY_CS"/>
</dbReference>
<evidence type="ECO:0000256" key="6">
    <source>
        <dbReference type="ARBA" id="ARBA00022833"/>
    </source>
</evidence>
<dbReference type="GO" id="GO:0004222">
    <property type="term" value="F:metalloendopeptidase activity"/>
    <property type="evidence" value="ECO:0007669"/>
    <property type="project" value="InterPro"/>
</dbReference>
<sequence length="139" mass="16332">MIDFHFESDLVLEDISKFSDWVSRIIEDENLVVGKLDYVFCYDDKLLAINQEYLGHDTYTDIITFDYTDGRVISGDIFISTDRVRENAKLFLVDEQEELLRVMSHGILHLAGYEDKSEEEIAVMRAKEEEKIKMFHVEQ</sequence>
<keyword evidence="9" id="KW-1185">Reference proteome</keyword>
<accession>A0A2T0MH59</accession>
<dbReference type="GO" id="GO:0004521">
    <property type="term" value="F:RNA endonuclease activity"/>
    <property type="evidence" value="ECO:0007669"/>
    <property type="project" value="UniProtKB-UniRule"/>
</dbReference>
<dbReference type="EC" id="3.1.-.-" evidence="7"/>
<comment type="caution">
    <text evidence="8">The sequence shown here is derived from an EMBL/GenBank/DDBJ whole genome shotgun (WGS) entry which is preliminary data.</text>
</comment>
<dbReference type="AlphaFoldDB" id="A0A2T0MH59"/>
<evidence type="ECO:0000256" key="2">
    <source>
        <dbReference type="ARBA" id="ARBA00022722"/>
    </source>
</evidence>
<dbReference type="NCBIfam" id="TIGR00043">
    <property type="entry name" value="rRNA maturation RNase YbeY"/>
    <property type="match status" value="1"/>
</dbReference>
<dbReference type="GO" id="GO:0006364">
    <property type="term" value="P:rRNA processing"/>
    <property type="evidence" value="ECO:0007669"/>
    <property type="project" value="UniProtKB-UniRule"/>
</dbReference>
<dbReference type="InterPro" id="IPR023091">
    <property type="entry name" value="MetalPrtase_cat_dom_sf_prd"/>
</dbReference>
<keyword evidence="6 7" id="KW-0862">Zinc</keyword>
<evidence type="ECO:0000256" key="5">
    <source>
        <dbReference type="ARBA" id="ARBA00022801"/>
    </source>
</evidence>
<dbReference type="GO" id="GO:0008270">
    <property type="term" value="F:zinc ion binding"/>
    <property type="evidence" value="ECO:0007669"/>
    <property type="project" value="UniProtKB-UniRule"/>
</dbReference>
<comment type="subcellular location">
    <subcellularLocation>
        <location evidence="7">Cytoplasm</location>
    </subcellularLocation>
</comment>
<name>A0A2T0MH59_9FLAO</name>
<comment type="similarity">
    <text evidence="1 7">Belongs to the endoribonuclease YbeY family.</text>
</comment>
<dbReference type="InterPro" id="IPR002036">
    <property type="entry name" value="YbeY"/>
</dbReference>
<comment type="function">
    <text evidence="7">Single strand-specific metallo-endoribonuclease involved in late-stage 70S ribosome quality control and in maturation of the 3' terminus of the 16S rRNA.</text>
</comment>
<keyword evidence="7" id="KW-0698">rRNA processing</keyword>
<gene>
    <name evidence="7" type="primary">ybeY</name>
    <name evidence="8" type="ORF">CLV81_0911</name>
</gene>
<dbReference type="OrthoDB" id="9811984at2"/>
<keyword evidence="7" id="KW-0963">Cytoplasm</keyword>
<evidence type="ECO:0000313" key="8">
    <source>
        <dbReference type="EMBL" id="PRX56910.1"/>
    </source>
</evidence>
<keyword evidence="5 7" id="KW-0378">Hydrolase</keyword>
<protein>
    <recommendedName>
        <fullName evidence="7">Endoribonuclease YbeY</fullName>
        <ecNumber evidence="7">3.1.-.-</ecNumber>
    </recommendedName>
</protein>
<dbReference type="Pfam" id="PF02130">
    <property type="entry name" value="YbeY"/>
    <property type="match status" value="1"/>
</dbReference>
<keyword evidence="7" id="KW-0690">Ribosome biogenesis</keyword>
<proteinExistence type="inferred from homology"/>
<dbReference type="PANTHER" id="PTHR46986">
    <property type="entry name" value="ENDORIBONUCLEASE YBEY, CHLOROPLASTIC"/>
    <property type="match status" value="1"/>
</dbReference>
<dbReference type="Proteomes" id="UP000237640">
    <property type="component" value="Unassembled WGS sequence"/>
</dbReference>